<evidence type="ECO:0000313" key="2">
    <source>
        <dbReference type="EMBL" id="MBA0721246.1"/>
    </source>
</evidence>
<gene>
    <name evidence="2" type="ORF">Golax_008806</name>
</gene>
<reference evidence="2 3" key="1">
    <citation type="journal article" date="2019" name="Genome Biol. Evol.">
        <title>Insights into the evolution of the New World diploid cottons (Gossypium, subgenus Houzingenia) based on genome sequencing.</title>
        <authorList>
            <person name="Grover C.E."/>
            <person name="Arick M.A. 2nd"/>
            <person name="Thrash A."/>
            <person name="Conover J.L."/>
            <person name="Sanders W.S."/>
            <person name="Peterson D.G."/>
            <person name="Frelichowski J.E."/>
            <person name="Scheffler J.A."/>
            <person name="Scheffler B.E."/>
            <person name="Wendel J.F."/>
        </authorList>
    </citation>
    <scope>NUCLEOTIDE SEQUENCE [LARGE SCALE GENOMIC DNA]</scope>
    <source>
        <strain evidence="2">4</strain>
        <tissue evidence="2">Leaf</tissue>
    </source>
</reference>
<dbReference type="AlphaFoldDB" id="A0A7J9AB01"/>
<proteinExistence type="predicted"/>
<accession>A0A7J9AB01</accession>
<name>A0A7J9AB01_9ROSI</name>
<keyword evidence="3" id="KW-1185">Reference proteome</keyword>
<sequence>MTNPIGITQERPGDVECLERPCCGLCRRKQQEEVRDSSIFLEQSSVSRPVRSSRGRIRVQPFDGRSYNSMQ</sequence>
<evidence type="ECO:0000313" key="3">
    <source>
        <dbReference type="Proteomes" id="UP000593574"/>
    </source>
</evidence>
<comment type="caution">
    <text evidence="2">The sequence shown here is derived from an EMBL/GenBank/DDBJ whole genome shotgun (WGS) entry which is preliminary data.</text>
</comment>
<evidence type="ECO:0000256" key="1">
    <source>
        <dbReference type="SAM" id="MobiDB-lite"/>
    </source>
</evidence>
<protein>
    <submittedName>
        <fullName evidence="2">Uncharacterized protein</fullName>
    </submittedName>
</protein>
<feature type="region of interest" description="Disordered" evidence="1">
    <location>
        <begin position="44"/>
        <end position="71"/>
    </location>
</feature>
<dbReference type="EMBL" id="JABEZV010000009">
    <property type="protein sequence ID" value="MBA0721246.1"/>
    <property type="molecule type" value="Genomic_DNA"/>
</dbReference>
<organism evidence="2 3">
    <name type="scientific">Gossypium laxum</name>
    <dbReference type="NCBI Taxonomy" id="34288"/>
    <lineage>
        <taxon>Eukaryota</taxon>
        <taxon>Viridiplantae</taxon>
        <taxon>Streptophyta</taxon>
        <taxon>Embryophyta</taxon>
        <taxon>Tracheophyta</taxon>
        <taxon>Spermatophyta</taxon>
        <taxon>Magnoliopsida</taxon>
        <taxon>eudicotyledons</taxon>
        <taxon>Gunneridae</taxon>
        <taxon>Pentapetalae</taxon>
        <taxon>rosids</taxon>
        <taxon>malvids</taxon>
        <taxon>Malvales</taxon>
        <taxon>Malvaceae</taxon>
        <taxon>Malvoideae</taxon>
        <taxon>Gossypium</taxon>
    </lineage>
</organism>
<dbReference type="Proteomes" id="UP000593574">
    <property type="component" value="Unassembled WGS sequence"/>
</dbReference>